<accession>A0ABT7PKT5</accession>
<feature type="signal peptide" evidence="1">
    <location>
        <begin position="1"/>
        <end position="27"/>
    </location>
</feature>
<protein>
    <submittedName>
        <fullName evidence="2">Uncharacterized protein</fullName>
    </submittedName>
</protein>
<sequence length="130" mass="14662">MSPVKRLLPIIAFLVTFGTASQNQAQAQVSVPLYTTTHCVQVQWFFWRSGGTYWSTQYESEDLADAELVLELFESALESGMLCEILGCNVSTWIPIDVRLKRNTEWNLFPVTVADASDTRPFPKSVLGRE</sequence>
<reference evidence="2 3" key="1">
    <citation type="submission" date="2023-06" db="EMBL/GenBank/DDBJ databases">
        <title>Roseiconus lacunae JC819 isolated from Gulf of Mannar region, Tamil Nadu.</title>
        <authorList>
            <person name="Pk S."/>
            <person name="Ch S."/>
            <person name="Ch V.R."/>
        </authorList>
    </citation>
    <scope>NUCLEOTIDE SEQUENCE [LARGE SCALE GENOMIC DNA]</scope>
    <source>
        <strain evidence="2 3">JC819</strain>
    </source>
</reference>
<proteinExistence type="predicted"/>
<dbReference type="EMBL" id="JASZZN010000012">
    <property type="protein sequence ID" value="MDM4017114.1"/>
    <property type="molecule type" value="Genomic_DNA"/>
</dbReference>
<gene>
    <name evidence="2" type="ORF">QTN89_16840</name>
</gene>
<keyword evidence="3" id="KW-1185">Reference proteome</keyword>
<keyword evidence="1" id="KW-0732">Signal</keyword>
<evidence type="ECO:0000256" key="1">
    <source>
        <dbReference type="SAM" id="SignalP"/>
    </source>
</evidence>
<comment type="caution">
    <text evidence="2">The sequence shown here is derived from an EMBL/GenBank/DDBJ whole genome shotgun (WGS) entry which is preliminary data.</text>
</comment>
<dbReference type="RefSeq" id="WP_289164606.1">
    <property type="nucleotide sequence ID" value="NZ_JASZZN010000012.1"/>
</dbReference>
<feature type="chain" id="PRO_5046155672" evidence="1">
    <location>
        <begin position="28"/>
        <end position="130"/>
    </location>
</feature>
<dbReference type="Proteomes" id="UP001239462">
    <property type="component" value="Unassembled WGS sequence"/>
</dbReference>
<evidence type="ECO:0000313" key="2">
    <source>
        <dbReference type="EMBL" id="MDM4017114.1"/>
    </source>
</evidence>
<name>A0ABT7PKT5_9BACT</name>
<evidence type="ECO:0000313" key="3">
    <source>
        <dbReference type="Proteomes" id="UP001239462"/>
    </source>
</evidence>
<organism evidence="2 3">
    <name type="scientific">Roseiconus lacunae</name>
    <dbReference type="NCBI Taxonomy" id="2605694"/>
    <lineage>
        <taxon>Bacteria</taxon>
        <taxon>Pseudomonadati</taxon>
        <taxon>Planctomycetota</taxon>
        <taxon>Planctomycetia</taxon>
        <taxon>Pirellulales</taxon>
        <taxon>Pirellulaceae</taxon>
        <taxon>Roseiconus</taxon>
    </lineage>
</organism>